<dbReference type="KEGG" id="gmw:113511831"/>
<evidence type="ECO:0000259" key="9">
    <source>
        <dbReference type="PROSITE" id="PS51384"/>
    </source>
</evidence>
<dbReference type="PANTHER" id="PTHR19370:SF184">
    <property type="entry name" value="NADH-CYTOCHROME B5 REDUCTASE-LIKE"/>
    <property type="match status" value="1"/>
</dbReference>
<organism evidence="10 11">
    <name type="scientific">Galleria mellonella</name>
    <name type="common">Greater wax moth</name>
    <dbReference type="NCBI Taxonomy" id="7137"/>
    <lineage>
        <taxon>Eukaryota</taxon>
        <taxon>Metazoa</taxon>
        <taxon>Ecdysozoa</taxon>
        <taxon>Arthropoda</taxon>
        <taxon>Hexapoda</taxon>
        <taxon>Insecta</taxon>
        <taxon>Pterygota</taxon>
        <taxon>Neoptera</taxon>
        <taxon>Endopterygota</taxon>
        <taxon>Lepidoptera</taxon>
        <taxon>Glossata</taxon>
        <taxon>Ditrysia</taxon>
        <taxon>Pyraloidea</taxon>
        <taxon>Pyralidae</taxon>
        <taxon>Galleriinae</taxon>
        <taxon>Galleria</taxon>
    </lineage>
</organism>
<feature type="binding site" evidence="7">
    <location>
        <position position="134"/>
    </location>
    <ligand>
        <name>FAD</name>
        <dbReference type="ChEBI" id="CHEBI:57692"/>
    </ligand>
</feature>
<dbReference type="RefSeq" id="XP_026751353.2">
    <property type="nucleotide sequence ID" value="XM_026895552.3"/>
</dbReference>
<dbReference type="SUPFAM" id="SSF63380">
    <property type="entry name" value="Riboflavin synthase domain-like"/>
    <property type="match status" value="1"/>
</dbReference>
<dbReference type="Pfam" id="PF09791">
    <property type="entry name" value="Oxidored-like"/>
    <property type="match status" value="1"/>
</dbReference>
<reference evidence="11" key="1">
    <citation type="submission" date="2025-08" db="UniProtKB">
        <authorList>
            <consortium name="RefSeq"/>
        </authorList>
    </citation>
    <scope>IDENTIFICATION</scope>
    <source>
        <tissue evidence="11">Whole larvae</tissue>
    </source>
</reference>
<feature type="binding site" evidence="7">
    <location>
        <position position="125"/>
    </location>
    <ligand>
        <name>FAD</name>
        <dbReference type="ChEBI" id="CHEBI:57692"/>
    </ligand>
</feature>
<dbReference type="Proteomes" id="UP001652740">
    <property type="component" value="Unplaced"/>
</dbReference>
<dbReference type="GeneID" id="113511831"/>
<dbReference type="Pfam" id="PF00970">
    <property type="entry name" value="FAD_binding_6"/>
    <property type="match status" value="1"/>
</dbReference>
<proteinExistence type="inferred from homology"/>
<dbReference type="AlphaFoldDB" id="A0A6J1WCQ4"/>
<dbReference type="GO" id="GO:0090524">
    <property type="term" value="F:cytochrome-b5 reductase activity, acting on NADH"/>
    <property type="evidence" value="ECO:0007669"/>
    <property type="project" value="UniProtKB-EC"/>
</dbReference>
<dbReference type="CDD" id="cd06183">
    <property type="entry name" value="cyt_b5_reduct_like"/>
    <property type="match status" value="1"/>
</dbReference>
<gene>
    <name evidence="11" type="primary">LOC113511831</name>
</gene>
<dbReference type="InterPro" id="IPR019180">
    <property type="entry name" value="Oxidoreductase-like_N"/>
</dbReference>
<comment type="catalytic activity">
    <reaction evidence="8">
        <text>2 Fe(III)-[cytochrome b5] + NADH = 2 Fe(II)-[cytochrome b5] + NAD(+) + H(+)</text>
        <dbReference type="Rhea" id="RHEA:46680"/>
        <dbReference type="Rhea" id="RHEA-COMP:10438"/>
        <dbReference type="Rhea" id="RHEA-COMP:10439"/>
        <dbReference type="ChEBI" id="CHEBI:15378"/>
        <dbReference type="ChEBI" id="CHEBI:29033"/>
        <dbReference type="ChEBI" id="CHEBI:29034"/>
        <dbReference type="ChEBI" id="CHEBI:57540"/>
        <dbReference type="ChEBI" id="CHEBI:57945"/>
        <dbReference type="EC" id="1.6.2.2"/>
    </reaction>
</comment>
<dbReference type="InParanoid" id="A0A6J1WCQ4"/>
<keyword evidence="5 8" id="KW-0560">Oxidoreductase</keyword>
<dbReference type="InterPro" id="IPR017938">
    <property type="entry name" value="Riboflavin_synthase-like_b-brl"/>
</dbReference>
<feature type="binding site" evidence="7">
    <location>
        <position position="127"/>
    </location>
    <ligand>
        <name>FAD</name>
        <dbReference type="ChEBI" id="CHEBI:57692"/>
    </ligand>
</feature>
<evidence type="ECO:0000313" key="11">
    <source>
        <dbReference type="RefSeq" id="XP_026751353.2"/>
    </source>
</evidence>
<keyword evidence="10" id="KW-1185">Reference proteome</keyword>
<evidence type="ECO:0000256" key="3">
    <source>
        <dbReference type="ARBA" id="ARBA00022630"/>
    </source>
</evidence>
<feature type="domain" description="FAD-binding FR-type" evidence="9">
    <location>
        <begin position="53"/>
        <end position="159"/>
    </location>
</feature>
<dbReference type="InterPro" id="IPR001834">
    <property type="entry name" value="CBR-like"/>
</dbReference>
<evidence type="ECO:0000256" key="8">
    <source>
        <dbReference type="RuleBase" id="RU361226"/>
    </source>
</evidence>
<feature type="binding site" evidence="7">
    <location>
        <position position="135"/>
    </location>
    <ligand>
        <name>FAD</name>
        <dbReference type="ChEBI" id="CHEBI:57692"/>
    </ligand>
</feature>
<dbReference type="InterPro" id="IPR017927">
    <property type="entry name" value="FAD-bd_FR_type"/>
</dbReference>
<evidence type="ECO:0000256" key="7">
    <source>
        <dbReference type="PIRSR" id="PIRSR601834-1"/>
    </source>
</evidence>
<evidence type="ECO:0000256" key="4">
    <source>
        <dbReference type="ARBA" id="ARBA00022827"/>
    </source>
</evidence>
<evidence type="ECO:0000256" key="2">
    <source>
        <dbReference type="ARBA" id="ARBA00006105"/>
    </source>
</evidence>
<dbReference type="InterPro" id="IPR039261">
    <property type="entry name" value="FNR_nucleotide-bd"/>
</dbReference>
<name>A0A6J1WCQ4_GALME</name>
<evidence type="ECO:0000313" key="10">
    <source>
        <dbReference type="Proteomes" id="UP001652740"/>
    </source>
</evidence>
<dbReference type="InterPro" id="IPR001433">
    <property type="entry name" value="OxRdtase_FAD/NAD-bd"/>
</dbReference>
<dbReference type="InterPro" id="IPR001709">
    <property type="entry name" value="Flavoprot_Pyr_Nucl_cyt_Rdtase"/>
</dbReference>
<evidence type="ECO:0000256" key="6">
    <source>
        <dbReference type="ARBA" id="ARBA00023027"/>
    </source>
</evidence>
<comment type="similarity">
    <text evidence="2 8">Belongs to the flavoprotein pyridine nucleotide cytochrome reductase family.</text>
</comment>
<dbReference type="FunCoup" id="A0A6J1WCQ4">
    <property type="interactions" value="333"/>
</dbReference>
<sequence length="294" mass="34467">MKPPIEPNREDCCNSGCNPCIFDIYEKQLAIYKKYQETGEKSDMYLQNAISQTEYTTFIVISNTEICVSHNLILLKKMPNTNSQTVVWNPGDHFLVKYNSVPCTRAYTPVKLKRQNHDDFDFSIIVKKYTHGLVSNYLCDLKSGDETLWRGPYGFYEVTRNKFNRIIMVAQGTGILPFVSIIEKILSDEDDMTKLVLYYCCQNISTVLFRDELYTYQCYWNFTYKIFINDVPEKTCHKYREPITSHKLHFKDVIELEPFSIHDQFMICGSSKFIKDYETFLKNENGFPGNIILF</sequence>
<dbReference type="InterPro" id="IPR008333">
    <property type="entry name" value="Cbr1-like_FAD-bd_dom"/>
</dbReference>
<dbReference type="EC" id="1.6.2.2" evidence="8"/>
<evidence type="ECO:0000256" key="1">
    <source>
        <dbReference type="ARBA" id="ARBA00001974"/>
    </source>
</evidence>
<keyword evidence="4 7" id="KW-0274">FAD</keyword>
<dbReference type="Gene3D" id="2.40.30.10">
    <property type="entry name" value="Translation factors"/>
    <property type="match status" value="1"/>
</dbReference>
<dbReference type="PANTHER" id="PTHR19370">
    <property type="entry name" value="NADH-CYTOCHROME B5 REDUCTASE"/>
    <property type="match status" value="1"/>
</dbReference>
<accession>A0A6J1WCQ4</accession>
<evidence type="ECO:0000256" key="5">
    <source>
        <dbReference type="ARBA" id="ARBA00023002"/>
    </source>
</evidence>
<dbReference type="Gene3D" id="3.40.50.80">
    <property type="entry name" value="Nucleotide-binding domain of ferredoxin-NADP reductase (FNR) module"/>
    <property type="match status" value="1"/>
</dbReference>
<dbReference type="PRINTS" id="PR00371">
    <property type="entry name" value="FPNCR"/>
</dbReference>
<keyword evidence="6 8" id="KW-0520">NAD</keyword>
<keyword evidence="3 7" id="KW-0285">Flavoprotein</keyword>
<dbReference type="Pfam" id="PF00175">
    <property type="entry name" value="NAD_binding_1"/>
    <property type="match status" value="1"/>
</dbReference>
<dbReference type="PROSITE" id="PS51384">
    <property type="entry name" value="FAD_FR"/>
    <property type="match status" value="1"/>
</dbReference>
<dbReference type="PRINTS" id="PR00406">
    <property type="entry name" value="CYTB5RDTASE"/>
</dbReference>
<feature type="binding site" evidence="7">
    <location>
        <position position="105"/>
    </location>
    <ligand>
        <name>FAD</name>
        <dbReference type="ChEBI" id="CHEBI:57692"/>
    </ligand>
</feature>
<dbReference type="SUPFAM" id="SSF52343">
    <property type="entry name" value="Ferredoxin reductase-like, C-terminal NADP-linked domain"/>
    <property type="match status" value="1"/>
</dbReference>
<protein>
    <recommendedName>
        <fullName evidence="8">NADH-cytochrome b5 reductase</fullName>
        <ecNumber evidence="8">1.6.2.2</ecNumber>
    </recommendedName>
</protein>
<comment type="cofactor">
    <cofactor evidence="1 7 8">
        <name>FAD</name>
        <dbReference type="ChEBI" id="CHEBI:57692"/>
    </cofactor>
</comment>
<feature type="binding site" evidence="7">
    <location>
        <position position="107"/>
    </location>
    <ligand>
        <name>FAD</name>
        <dbReference type="ChEBI" id="CHEBI:57692"/>
    </ligand>
</feature>